<dbReference type="AlphaFoldDB" id="I0HRE7"/>
<reference evidence="2 3" key="1">
    <citation type="journal article" date="2012" name="J. Bacteriol.">
        <title>Complete genome sequence of phototrophic betaproteobacterium Rubrivivax gelatinosus IL144.</title>
        <authorList>
            <person name="Nagashima S."/>
            <person name="Kamimura A."/>
            <person name="Shimizu T."/>
            <person name="Nakamura-isaki S."/>
            <person name="Aono E."/>
            <person name="Sakamoto K."/>
            <person name="Ichikawa N."/>
            <person name="Nakazawa H."/>
            <person name="Sekine M."/>
            <person name="Yamazaki S."/>
            <person name="Fujita N."/>
            <person name="Shimada K."/>
            <person name="Hanada S."/>
            <person name="Nagashima K.V.P."/>
        </authorList>
    </citation>
    <scope>NUCLEOTIDE SEQUENCE [LARGE SCALE GENOMIC DNA]</scope>
    <source>
        <strain evidence="3">NBRC 100245 / IL144</strain>
    </source>
</reference>
<sequence length="118" mass="12931">MKLLHHLAAAALAAAAAGVPAQTLLTPGYRVTIEPRCPEGEVACAEVGYRGVSRRSGRAITLEGRTLHTRCADGVTPCRFLGWEFHNGDTVYRVLESGELIVQRGERLLVHERGEWRP</sequence>
<protein>
    <submittedName>
        <fullName evidence="2">Uncharacterized protein</fullName>
    </submittedName>
</protein>
<dbReference type="EMBL" id="AP012320">
    <property type="protein sequence ID" value="BAL95584.1"/>
    <property type="molecule type" value="Genomic_DNA"/>
</dbReference>
<dbReference type="PATRIC" id="fig|983917.3.peg.2171"/>
<keyword evidence="3" id="KW-1185">Reference proteome</keyword>
<gene>
    <name evidence="2" type="ordered locus">RGE_22430</name>
</gene>
<dbReference type="Proteomes" id="UP000007883">
    <property type="component" value="Chromosome"/>
</dbReference>
<dbReference type="STRING" id="983917.RGE_22430"/>
<dbReference type="HOGENOM" id="CLU_164701_0_0_4"/>
<evidence type="ECO:0000313" key="3">
    <source>
        <dbReference type="Proteomes" id="UP000007883"/>
    </source>
</evidence>
<dbReference type="KEGG" id="rge:RGE_22430"/>
<dbReference type="eggNOG" id="ENOG50335RT">
    <property type="taxonomic scope" value="Bacteria"/>
</dbReference>
<feature type="chain" id="PRO_5003628099" evidence="1">
    <location>
        <begin position="22"/>
        <end position="118"/>
    </location>
</feature>
<accession>I0HRE7</accession>
<name>I0HRE7_RUBGI</name>
<keyword evidence="1" id="KW-0732">Signal</keyword>
<proteinExistence type="predicted"/>
<feature type="signal peptide" evidence="1">
    <location>
        <begin position="1"/>
        <end position="21"/>
    </location>
</feature>
<evidence type="ECO:0000313" key="2">
    <source>
        <dbReference type="EMBL" id="BAL95584.1"/>
    </source>
</evidence>
<dbReference type="RefSeq" id="WP_014428446.1">
    <property type="nucleotide sequence ID" value="NC_017075.1"/>
</dbReference>
<evidence type="ECO:0000256" key="1">
    <source>
        <dbReference type="SAM" id="SignalP"/>
    </source>
</evidence>
<organism evidence="2 3">
    <name type="scientific">Rubrivivax gelatinosus (strain NBRC 100245 / IL144)</name>
    <dbReference type="NCBI Taxonomy" id="983917"/>
    <lineage>
        <taxon>Bacteria</taxon>
        <taxon>Pseudomonadati</taxon>
        <taxon>Pseudomonadota</taxon>
        <taxon>Betaproteobacteria</taxon>
        <taxon>Burkholderiales</taxon>
        <taxon>Sphaerotilaceae</taxon>
        <taxon>Rubrivivax</taxon>
    </lineage>
</organism>